<sequence>MEIESFPTWLVLALATSLVFIPDSNGLEQIKANLTTEDQKVISLRIPPDLREFLASLRPPNRSRQPRYHDDNEGRPVVRPTIGNDIIIIDNVMHRPIEPSQVRLFMDDDENDASVLSVDSMLEMNNMNDMDNMMVDFEASESEDDMPGINLNGEEISSAAEIRPGVFSCGHQTSEMFINFINPNYPAHDSTTGSCHFRILVERPEVCQLRVDFVDTEMLTPRQGNCADQFLVVGGDIWPTGLDKLCGINTDQHFYLHLDRERANQGIDDEINVDFTITTVNSKPYKFGFWVTQVDCSSQPIIEAPAGCTQYFMSSSGTLKTFNFEGVQYLANQNYRACFRTTRSSCFMSFSADTSQFELSLFSRISRRNMDPRRFFNRNQNQRSRALSGVGANECGLDYLLIPGGRPNATKNSVTLDRFCGGELNFESNAESSSTIYSDISGPIAWVQLVTAPRNDFTRNLLSQPRTRVMNNFNLFRRRTSTTQRSDFENTGAGIRLRYAHVTSCDSNK</sequence>
<evidence type="ECO:0000259" key="5">
    <source>
        <dbReference type="PROSITE" id="PS01180"/>
    </source>
</evidence>
<evidence type="ECO:0000256" key="2">
    <source>
        <dbReference type="PROSITE-ProRule" id="PRU00059"/>
    </source>
</evidence>
<evidence type="ECO:0000256" key="1">
    <source>
        <dbReference type="ARBA" id="ARBA00023157"/>
    </source>
</evidence>
<feature type="compositionally biased region" description="Basic and acidic residues" evidence="3">
    <location>
        <begin position="67"/>
        <end position="76"/>
    </location>
</feature>
<dbReference type="Proteomes" id="UP000318571">
    <property type="component" value="Chromosome 11"/>
</dbReference>
<feature type="domain" description="CUB" evidence="5">
    <location>
        <begin position="169"/>
        <end position="296"/>
    </location>
</feature>
<dbReference type="InterPro" id="IPR035914">
    <property type="entry name" value="Sperma_CUB_dom_sf"/>
</dbReference>
<keyword evidence="1" id="KW-1015">Disulfide bond</keyword>
<dbReference type="OMA" id="QHFYLHL"/>
<reference evidence="6 7" key="1">
    <citation type="journal article" date="2018" name="Nat. Ecol. Evol.">
        <title>Genomic signatures of mitonuclear coevolution across populations of Tigriopus californicus.</title>
        <authorList>
            <person name="Barreto F.S."/>
            <person name="Watson E.T."/>
            <person name="Lima T.G."/>
            <person name="Willett C.S."/>
            <person name="Edmands S."/>
            <person name="Li W."/>
            <person name="Burton R.S."/>
        </authorList>
    </citation>
    <scope>NUCLEOTIDE SEQUENCE [LARGE SCALE GENOMIC DNA]</scope>
    <source>
        <strain evidence="6 7">San Diego</strain>
    </source>
</reference>
<comment type="caution">
    <text evidence="2">Lacks conserved residue(s) required for the propagation of feature annotation.</text>
</comment>
<dbReference type="SUPFAM" id="SSF49854">
    <property type="entry name" value="Spermadhesin, CUB domain"/>
    <property type="match status" value="1"/>
</dbReference>
<dbReference type="InterPro" id="IPR000859">
    <property type="entry name" value="CUB_dom"/>
</dbReference>
<protein>
    <recommendedName>
        <fullName evidence="5">CUB domain-containing protein</fullName>
    </recommendedName>
</protein>
<feature type="domain" description="CUB" evidence="5">
    <location>
        <begin position="308"/>
        <end position="423"/>
    </location>
</feature>
<dbReference type="PROSITE" id="PS01180">
    <property type="entry name" value="CUB"/>
    <property type="match status" value="2"/>
</dbReference>
<comment type="caution">
    <text evidence="6">The sequence shown here is derived from an EMBL/GenBank/DDBJ whole genome shotgun (WGS) entry which is preliminary data.</text>
</comment>
<feature type="signal peptide" evidence="4">
    <location>
        <begin position="1"/>
        <end position="26"/>
    </location>
</feature>
<feature type="chain" id="PRO_5021809210" description="CUB domain-containing protein" evidence="4">
    <location>
        <begin position="27"/>
        <end position="509"/>
    </location>
</feature>
<keyword evidence="4" id="KW-0732">Signal</keyword>
<evidence type="ECO:0000256" key="3">
    <source>
        <dbReference type="SAM" id="MobiDB-lite"/>
    </source>
</evidence>
<dbReference type="PANTHER" id="PTHR33236">
    <property type="entry name" value="INTRAFLAGELLAR TRANSPORT PROTEIN 122 FAMILY PROTEIN-RELATED"/>
    <property type="match status" value="1"/>
</dbReference>
<dbReference type="Pfam" id="PF26080">
    <property type="entry name" value="CUB_animal"/>
    <property type="match status" value="1"/>
</dbReference>
<proteinExistence type="predicted"/>
<evidence type="ECO:0000256" key="4">
    <source>
        <dbReference type="SAM" id="SignalP"/>
    </source>
</evidence>
<feature type="region of interest" description="Disordered" evidence="3">
    <location>
        <begin position="57"/>
        <end position="76"/>
    </location>
</feature>
<name>A0A553PJX0_TIGCA</name>
<accession>A0A553PJX0</accession>
<evidence type="ECO:0000313" key="7">
    <source>
        <dbReference type="Proteomes" id="UP000318571"/>
    </source>
</evidence>
<gene>
    <name evidence="6" type="ORF">TCAL_06913</name>
</gene>
<dbReference type="PANTHER" id="PTHR33236:SF5">
    <property type="entry name" value="CUB DOMAIN-CONTAINING PROTEIN"/>
    <property type="match status" value="1"/>
</dbReference>
<dbReference type="InterPro" id="IPR058698">
    <property type="entry name" value="CUB_metazoa"/>
</dbReference>
<dbReference type="EMBL" id="VCGU01000003">
    <property type="protein sequence ID" value="TRY77977.1"/>
    <property type="molecule type" value="Genomic_DNA"/>
</dbReference>
<keyword evidence="7" id="KW-1185">Reference proteome</keyword>
<dbReference type="AlphaFoldDB" id="A0A553PJX0"/>
<evidence type="ECO:0000313" key="6">
    <source>
        <dbReference type="EMBL" id="TRY77977.1"/>
    </source>
</evidence>
<organism evidence="6 7">
    <name type="scientific">Tigriopus californicus</name>
    <name type="common">Marine copepod</name>
    <dbReference type="NCBI Taxonomy" id="6832"/>
    <lineage>
        <taxon>Eukaryota</taxon>
        <taxon>Metazoa</taxon>
        <taxon>Ecdysozoa</taxon>
        <taxon>Arthropoda</taxon>
        <taxon>Crustacea</taxon>
        <taxon>Multicrustacea</taxon>
        <taxon>Hexanauplia</taxon>
        <taxon>Copepoda</taxon>
        <taxon>Harpacticoida</taxon>
        <taxon>Harpacticidae</taxon>
        <taxon>Tigriopus</taxon>
    </lineage>
</organism>